<dbReference type="Pfam" id="PF00722">
    <property type="entry name" value="Glyco_hydro_16"/>
    <property type="match status" value="1"/>
</dbReference>
<evidence type="ECO:0000259" key="3">
    <source>
        <dbReference type="PROSITE" id="PS51762"/>
    </source>
</evidence>
<name>A0ABS1JJI0_9BURK</name>
<evidence type="ECO:0000313" key="5">
    <source>
        <dbReference type="Proteomes" id="UP000622707"/>
    </source>
</evidence>
<evidence type="ECO:0000256" key="1">
    <source>
        <dbReference type="ARBA" id="ARBA00006865"/>
    </source>
</evidence>
<organism evidence="4 5">
    <name type="scientific">Ramlibacter alkalitolerans</name>
    <dbReference type="NCBI Taxonomy" id="2039631"/>
    <lineage>
        <taxon>Bacteria</taxon>
        <taxon>Pseudomonadati</taxon>
        <taxon>Pseudomonadota</taxon>
        <taxon>Betaproteobacteria</taxon>
        <taxon>Burkholderiales</taxon>
        <taxon>Comamonadaceae</taxon>
        <taxon>Ramlibacter</taxon>
    </lineage>
</organism>
<dbReference type="Gene3D" id="2.60.120.200">
    <property type="match status" value="1"/>
</dbReference>
<dbReference type="GO" id="GO:0016787">
    <property type="term" value="F:hydrolase activity"/>
    <property type="evidence" value="ECO:0007669"/>
    <property type="project" value="UniProtKB-KW"/>
</dbReference>
<comment type="caution">
    <text evidence="4">The sequence shown here is derived from an EMBL/GenBank/DDBJ whole genome shotgun (WGS) entry which is preliminary data.</text>
</comment>
<comment type="similarity">
    <text evidence="1">Belongs to the glycosyl hydrolase 16 family.</text>
</comment>
<feature type="region of interest" description="Disordered" evidence="2">
    <location>
        <begin position="261"/>
        <end position="285"/>
    </location>
</feature>
<proteinExistence type="inferred from homology"/>
<dbReference type="InterPro" id="IPR000757">
    <property type="entry name" value="Beta-glucanase-like"/>
</dbReference>
<gene>
    <name evidence="4" type="ORF">JI746_04655</name>
</gene>
<accession>A0ABS1JJI0</accession>
<evidence type="ECO:0000256" key="2">
    <source>
        <dbReference type="SAM" id="MobiDB-lite"/>
    </source>
</evidence>
<dbReference type="PANTHER" id="PTHR10963:SF55">
    <property type="entry name" value="GLYCOSIDE HYDROLASE FAMILY 16 PROTEIN"/>
    <property type="match status" value="1"/>
</dbReference>
<dbReference type="RefSeq" id="WP_201687619.1">
    <property type="nucleotide sequence ID" value="NZ_JAEQND010000002.1"/>
</dbReference>
<keyword evidence="4" id="KW-0378">Hydrolase</keyword>
<evidence type="ECO:0000313" key="4">
    <source>
        <dbReference type="EMBL" id="MBL0424392.1"/>
    </source>
</evidence>
<sequence length="285" mass="31004">MAALLLLPASAAMAGWKLQHAFDFAGTGTLDPAFWSLETGLLRNQESQYYTPANVSVEAGFLRIEARREQVPNAAHRPGARGWRSKAANAQYTSGSIASQPAFLYGRFEIVARSPGGAGVWPAIWLLHESAGQYGEIDVHESVGKHPDTVFAGVHFGRTPNTRQHRNASRVVPGFEGSWRTHVLEWTPERIAVSLDGQPLMEFDPRSAAGGGIDPLRRPMRLRINLALGGTWGGAIDDSRLPARLDIASIRIWRWEPGAGEASTPPLQAAHAASEPSPQVPRWGR</sequence>
<feature type="domain" description="GH16" evidence="3">
    <location>
        <begin position="22"/>
        <end position="258"/>
    </location>
</feature>
<dbReference type="PROSITE" id="PS51762">
    <property type="entry name" value="GH16_2"/>
    <property type="match status" value="1"/>
</dbReference>
<dbReference type="InterPro" id="IPR050546">
    <property type="entry name" value="Glycosyl_Hydrlase_16"/>
</dbReference>
<dbReference type="SUPFAM" id="SSF49899">
    <property type="entry name" value="Concanavalin A-like lectins/glucanases"/>
    <property type="match status" value="1"/>
</dbReference>
<protein>
    <submittedName>
        <fullName evidence="4">Glycoside hydrolase family 16 protein</fullName>
    </submittedName>
</protein>
<keyword evidence="5" id="KW-1185">Reference proteome</keyword>
<dbReference type="InterPro" id="IPR013320">
    <property type="entry name" value="ConA-like_dom_sf"/>
</dbReference>
<dbReference type="PANTHER" id="PTHR10963">
    <property type="entry name" value="GLYCOSYL HYDROLASE-RELATED"/>
    <property type="match status" value="1"/>
</dbReference>
<dbReference type="Proteomes" id="UP000622707">
    <property type="component" value="Unassembled WGS sequence"/>
</dbReference>
<dbReference type="CDD" id="cd08023">
    <property type="entry name" value="GH16_laminarinase_like"/>
    <property type="match status" value="1"/>
</dbReference>
<reference evidence="4 5" key="1">
    <citation type="journal article" date="2017" name="Int. J. Syst. Evol. Microbiol.">
        <title>Ramlibacter alkalitolerans sp. nov., alkali-tolerant bacterium isolated from soil of ginseng.</title>
        <authorList>
            <person name="Lee D.H."/>
            <person name="Cha C.J."/>
        </authorList>
    </citation>
    <scope>NUCLEOTIDE SEQUENCE [LARGE SCALE GENOMIC DNA]</scope>
    <source>
        <strain evidence="4 5">KACC 19305</strain>
    </source>
</reference>
<dbReference type="EMBL" id="JAEQND010000002">
    <property type="protein sequence ID" value="MBL0424392.1"/>
    <property type="molecule type" value="Genomic_DNA"/>
</dbReference>